<protein>
    <recommendedName>
        <fullName evidence="4">Glucosamine-6-phosphate deaminase</fullName>
        <ecNumber evidence="4">3.5.99.6</ecNumber>
    </recommendedName>
    <alternativeName>
        <fullName evidence="4">GlcN6P deaminase</fullName>
        <shortName evidence="4">GNPDA</shortName>
    </alternativeName>
    <alternativeName>
        <fullName evidence="4">Glucosamine-6-phosphate isomerase</fullName>
    </alternativeName>
</protein>
<dbReference type="HAMAP" id="MF_01241">
    <property type="entry name" value="GlcN6P_deamin"/>
    <property type="match status" value="1"/>
</dbReference>
<dbReference type="InterPro" id="IPR006148">
    <property type="entry name" value="Glc/Gal-6P_isomerase"/>
</dbReference>
<evidence type="ECO:0000259" key="5">
    <source>
        <dbReference type="Pfam" id="PF01182"/>
    </source>
</evidence>
<keyword evidence="3 4" id="KW-0119">Carbohydrate metabolism</keyword>
<reference evidence="6" key="1">
    <citation type="journal article" date="2014" name="Int. J. Syst. Evol. Microbiol.">
        <title>Complete genome sequence of Corynebacterium casei LMG S-19264T (=DSM 44701T), isolated from a smear-ripened cheese.</title>
        <authorList>
            <consortium name="US DOE Joint Genome Institute (JGI-PGF)"/>
            <person name="Walter F."/>
            <person name="Albersmeier A."/>
            <person name="Kalinowski J."/>
            <person name="Ruckert C."/>
        </authorList>
    </citation>
    <scope>NUCLEOTIDE SEQUENCE</scope>
    <source>
        <strain evidence="6">KCTC 23732</strain>
    </source>
</reference>
<evidence type="ECO:0000313" key="6">
    <source>
        <dbReference type="EMBL" id="GGW85607.1"/>
    </source>
</evidence>
<comment type="catalytic activity">
    <reaction evidence="1 4">
        <text>alpha-D-glucosamine 6-phosphate + H2O = beta-D-fructose 6-phosphate + NH4(+)</text>
        <dbReference type="Rhea" id="RHEA:12172"/>
        <dbReference type="ChEBI" id="CHEBI:15377"/>
        <dbReference type="ChEBI" id="CHEBI:28938"/>
        <dbReference type="ChEBI" id="CHEBI:57634"/>
        <dbReference type="ChEBI" id="CHEBI:75989"/>
        <dbReference type="EC" id="3.5.99.6"/>
    </reaction>
</comment>
<comment type="caution">
    <text evidence="6">The sequence shown here is derived from an EMBL/GenBank/DDBJ whole genome shotgun (WGS) entry which is preliminary data.</text>
</comment>
<evidence type="ECO:0000256" key="1">
    <source>
        <dbReference type="ARBA" id="ARBA00000644"/>
    </source>
</evidence>
<feature type="domain" description="Glucosamine/galactosamine-6-phosphate isomerase" evidence="5">
    <location>
        <begin position="9"/>
        <end position="225"/>
    </location>
</feature>
<dbReference type="GO" id="GO:0006046">
    <property type="term" value="P:N-acetylglucosamine catabolic process"/>
    <property type="evidence" value="ECO:0007669"/>
    <property type="project" value="UniProtKB-UniRule"/>
</dbReference>
<evidence type="ECO:0000313" key="7">
    <source>
        <dbReference type="Proteomes" id="UP000608345"/>
    </source>
</evidence>
<feature type="active site" description="For ring-opening step" evidence="4">
    <location>
        <position position="142"/>
    </location>
</feature>
<dbReference type="CDD" id="cd01399">
    <property type="entry name" value="GlcN6P_deaminase"/>
    <property type="match status" value="1"/>
</dbReference>
<evidence type="ECO:0000256" key="4">
    <source>
        <dbReference type="HAMAP-Rule" id="MF_01241"/>
    </source>
</evidence>
<dbReference type="FunFam" id="3.40.50.1360:FF:000003">
    <property type="entry name" value="Glucosamine-6-phosphate deaminase"/>
    <property type="match status" value="1"/>
</dbReference>
<dbReference type="AlphaFoldDB" id="A0A918JK95"/>
<organism evidence="6 7">
    <name type="scientific">Advenella faeciporci</name>
    <dbReference type="NCBI Taxonomy" id="797535"/>
    <lineage>
        <taxon>Bacteria</taxon>
        <taxon>Pseudomonadati</taxon>
        <taxon>Pseudomonadota</taxon>
        <taxon>Betaproteobacteria</taxon>
        <taxon>Burkholderiales</taxon>
        <taxon>Alcaligenaceae</taxon>
    </lineage>
</organism>
<dbReference type="PROSITE" id="PS01161">
    <property type="entry name" value="GLC_GALNAC_ISOMERASE"/>
    <property type="match status" value="1"/>
</dbReference>
<keyword evidence="7" id="KW-1185">Reference proteome</keyword>
<comment type="function">
    <text evidence="4">Catalyzes the reversible isomerization-deamination of glucosamine 6-phosphate (GlcN6P) to form fructose 6-phosphate (Fru6P) and ammonium ion.</text>
</comment>
<accession>A0A918JK95</accession>
<dbReference type="GO" id="GO:0005737">
    <property type="term" value="C:cytoplasm"/>
    <property type="evidence" value="ECO:0007669"/>
    <property type="project" value="TreeGrafter"/>
</dbReference>
<dbReference type="GO" id="GO:0004342">
    <property type="term" value="F:glucosamine-6-phosphate deaminase activity"/>
    <property type="evidence" value="ECO:0007669"/>
    <property type="project" value="UniProtKB-UniRule"/>
</dbReference>
<comment type="pathway">
    <text evidence="4">Amino-sugar metabolism; N-acetylneuraminate degradation; D-fructose 6-phosphate from N-acetylneuraminate: step 5/5.</text>
</comment>
<name>A0A918JK95_9BURK</name>
<dbReference type="Pfam" id="PF01182">
    <property type="entry name" value="Glucosamine_iso"/>
    <property type="match status" value="1"/>
</dbReference>
<reference evidence="6" key="2">
    <citation type="submission" date="2020-09" db="EMBL/GenBank/DDBJ databases">
        <authorList>
            <person name="Sun Q."/>
            <person name="Kim S."/>
        </authorList>
    </citation>
    <scope>NUCLEOTIDE SEQUENCE</scope>
    <source>
        <strain evidence="6">KCTC 23732</strain>
    </source>
</reference>
<dbReference type="SUPFAM" id="SSF100950">
    <property type="entry name" value="NagB/RpiA/CoA transferase-like"/>
    <property type="match status" value="1"/>
</dbReference>
<evidence type="ECO:0000256" key="3">
    <source>
        <dbReference type="ARBA" id="ARBA00023277"/>
    </source>
</evidence>
<dbReference type="Gene3D" id="3.40.50.1360">
    <property type="match status" value="1"/>
</dbReference>
<dbReference type="InterPro" id="IPR037171">
    <property type="entry name" value="NagB/RpiA_transferase-like"/>
</dbReference>
<feature type="active site" description="For ring-opening step" evidence="4">
    <location>
        <position position="135"/>
    </location>
</feature>
<comment type="similarity">
    <text evidence="4">Belongs to the glucosamine/galactosamine-6-phosphate isomerase family. NagB subfamily.</text>
</comment>
<dbReference type="EMBL" id="BMYS01000008">
    <property type="protein sequence ID" value="GGW85607.1"/>
    <property type="molecule type" value="Genomic_DNA"/>
</dbReference>
<proteinExistence type="inferred from homology"/>
<dbReference type="GO" id="GO:0006043">
    <property type="term" value="P:glucosamine catabolic process"/>
    <property type="evidence" value="ECO:0007669"/>
    <property type="project" value="TreeGrafter"/>
</dbReference>
<dbReference type="GO" id="GO:0005975">
    <property type="term" value="P:carbohydrate metabolic process"/>
    <property type="evidence" value="ECO:0007669"/>
    <property type="project" value="InterPro"/>
</dbReference>
<dbReference type="PANTHER" id="PTHR11280:SF5">
    <property type="entry name" value="GLUCOSAMINE-6-PHOSPHATE ISOMERASE"/>
    <property type="match status" value="1"/>
</dbReference>
<dbReference type="InterPro" id="IPR018321">
    <property type="entry name" value="Glucosamine6P_isomerase_CS"/>
</dbReference>
<dbReference type="GO" id="GO:0019262">
    <property type="term" value="P:N-acetylneuraminate catabolic process"/>
    <property type="evidence" value="ECO:0007669"/>
    <property type="project" value="UniProtKB-UniRule"/>
</dbReference>
<dbReference type="InterPro" id="IPR004547">
    <property type="entry name" value="Glucosamine6P_isomerase"/>
</dbReference>
<dbReference type="PANTHER" id="PTHR11280">
    <property type="entry name" value="GLUCOSAMINE-6-PHOSPHATE ISOMERASE"/>
    <property type="match status" value="1"/>
</dbReference>
<gene>
    <name evidence="4 6" type="primary">nagB</name>
    <name evidence="6" type="ORF">GCM10011450_14510</name>
</gene>
<comment type="caution">
    <text evidence="4">Lacks conserved residue(s) required for the propagation of feature annotation.</text>
</comment>
<dbReference type="RefSeq" id="WP_189384827.1">
    <property type="nucleotide sequence ID" value="NZ_BAABFY010000003.1"/>
</dbReference>
<dbReference type="EC" id="3.5.99.6" evidence="4"/>
<feature type="active site" description="Proton acceptor; for enolization step" evidence="4">
    <location>
        <position position="66"/>
    </location>
</feature>
<feature type="active site" description="Proton acceptor; for ring-opening step" evidence="4">
    <location>
        <position position="137"/>
    </location>
</feature>
<dbReference type="NCBIfam" id="TIGR00502">
    <property type="entry name" value="nagB"/>
    <property type="match status" value="1"/>
</dbReference>
<dbReference type="GO" id="GO:0042802">
    <property type="term" value="F:identical protein binding"/>
    <property type="evidence" value="ECO:0007669"/>
    <property type="project" value="TreeGrafter"/>
</dbReference>
<keyword evidence="2 4" id="KW-0378">Hydrolase</keyword>
<sequence>MFYVFSNPQAIAEHVSELLIAQIQKKNDSVLGLATGSTMEPVYEKLCEQVARLNVDVSGLTTFNLDEYIGLGSDHPQSYRYYMRQHLFNRLAFAQHRTFLPDGLCADPVKQCEQYSGQIQQAGHIDVQLLGIGNNGHIGFNEPGTSFGSRTHVVPLTEQTRIDNSRFFDSLDEVPTKAITLGLQDIMESKQIILIATGTNKAQIMAELYESPVTEQLPASVVKSHPNAMILLDEQAAQFLPAEWRDTLES</sequence>
<dbReference type="Proteomes" id="UP000608345">
    <property type="component" value="Unassembled WGS sequence"/>
</dbReference>
<evidence type="ECO:0000256" key="2">
    <source>
        <dbReference type="ARBA" id="ARBA00022801"/>
    </source>
</evidence>